<proteinExistence type="predicted"/>
<keyword evidence="1" id="KW-0812">Transmembrane</keyword>
<evidence type="ECO:0000256" key="1">
    <source>
        <dbReference type="SAM" id="Phobius"/>
    </source>
</evidence>
<protein>
    <recommendedName>
        <fullName evidence="4">Transmembrane protein</fullName>
    </recommendedName>
</protein>
<feature type="non-terminal residue" evidence="2">
    <location>
        <position position="188"/>
    </location>
</feature>
<sequence length="188" mass="20812">MVVNYERGSFFSGDSEADRSMTEDEVEGFEVPAVEPRIDPSLRSSSIPSITPTPSNRAIALLCILLIVPFFSSFPFLSITSLSSSSFFSSSFISSSFFSFFFHTFFVNSPTFSNRGVALRRGGSIIHSWMGISRVIDSVTRLMIGTVSVTHSPSSSSSSFFFSTFSSFFFHFFFSSFFFSSSSSFFSS</sequence>
<feature type="transmembrane region" description="Helical" evidence="1">
    <location>
        <begin position="58"/>
        <end position="79"/>
    </location>
</feature>
<feature type="transmembrane region" description="Helical" evidence="1">
    <location>
        <begin position="86"/>
        <end position="106"/>
    </location>
</feature>
<keyword evidence="3" id="KW-1185">Reference proteome</keyword>
<evidence type="ECO:0000313" key="3">
    <source>
        <dbReference type="Proteomes" id="UP001328107"/>
    </source>
</evidence>
<evidence type="ECO:0000313" key="2">
    <source>
        <dbReference type="EMBL" id="GMR31358.1"/>
    </source>
</evidence>
<dbReference type="Proteomes" id="UP001328107">
    <property type="component" value="Unassembled WGS sequence"/>
</dbReference>
<keyword evidence="1" id="KW-0472">Membrane</keyword>
<keyword evidence="1" id="KW-1133">Transmembrane helix</keyword>
<gene>
    <name evidence="2" type="ORF">PMAYCL1PPCAC_01553</name>
</gene>
<feature type="transmembrane region" description="Helical" evidence="1">
    <location>
        <begin position="160"/>
        <end position="179"/>
    </location>
</feature>
<dbReference type="AlphaFoldDB" id="A0AAN4YZP6"/>
<name>A0AAN4YZP6_9BILA</name>
<dbReference type="EMBL" id="BTRK01000001">
    <property type="protein sequence ID" value="GMR31358.1"/>
    <property type="molecule type" value="Genomic_DNA"/>
</dbReference>
<organism evidence="2 3">
    <name type="scientific">Pristionchus mayeri</name>
    <dbReference type="NCBI Taxonomy" id="1317129"/>
    <lineage>
        <taxon>Eukaryota</taxon>
        <taxon>Metazoa</taxon>
        <taxon>Ecdysozoa</taxon>
        <taxon>Nematoda</taxon>
        <taxon>Chromadorea</taxon>
        <taxon>Rhabditida</taxon>
        <taxon>Rhabditina</taxon>
        <taxon>Diplogasteromorpha</taxon>
        <taxon>Diplogasteroidea</taxon>
        <taxon>Neodiplogasteridae</taxon>
        <taxon>Pristionchus</taxon>
    </lineage>
</organism>
<comment type="caution">
    <text evidence="2">The sequence shown here is derived from an EMBL/GenBank/DDBJ whole genome shotgun (WGS) entry which is preliminary data.</text>
</comment>
<reference evidence="3" key="1">
    <citation type="submission" date="2022-10" db="EMBL/GenBank/DDBJ databases">
        <title>Genome assembly of Pristionchus species.</title>
        <authorList>
            <person name="Yoshida K."/>
            <person name="Sommer R.J."/>
        </authorList>
    </citation>
    <scope>NUCLEOTIDE SEQUENCE [LARGE SCALE GENOMIC DNA]</scope>
    <source>
        <strain evidence="3">RS5460</strain>
    </source>
</reference>
<evidence type="ECO:0008006" key="4">
    <source>
        <dbReference type="Google" id="ProtNLM"/>
    </source>
</evidence>
<accession>A0AAN4YZP6</accession>